<protein>
    <submittedName>
        <fullName evidence="2">Uncharacterized protein</fullName>
    </submittedName>
</protein>
<dbReference type="PROSITE" id="PS51257">
    <property type="entry name" value="PROKAR_LIPOPROTEIN"/>
    <property type="match status" value="1"/>
</dbReference>
<reference evidence="2" key="1">
    <citation type="submission" date="2023-06" db="EMBL/GenBank/DDBJ databases">
        <authorList>
            <person name="Delattre M."/>
        </authorList>
    </citation>
    <scope>NUCLEOTIDE SEQUENCE</scope>
    <source>
        <strain evidence="2">AF72</strain>
    </source>
</reference>
<dbReference type="AlphaFoldDB" id="A0AA36CUH4"/>
<proteinExistence type="predicted"/>
<organism evidence="2 3">
    <name type="scientific">Mesorhabditis spiculigera</name>
    <dbReference type="NCBI Taxonomy" id="96644"/>
    <lineage>
        <taxon>Eukaryota</taxon>
        <taxon>Metazoa</taxon>
        <taxon>Ecdysozoa</taxon>
        <taxon>Nematoda</taxon>
        <taxon>Chromadorea</taxon>
        <taxon>Rhabditida</taxon>
        <taxon>Rhabditina</taxon>
        <taxon>Rhabditomorpha</taxon>
        <taxon>Rhabditoidea</taxon>
        <taxon>Rhabditidae</taxon>
        <taxon>Mesorhabditinae</taxon>
        <taxon>Mesorhabditis</taxon>
    </lineage>
</organism>
<gene>
    <name evidence="2" type="ORF">MSPICULIGERA_LOCUS13826</name>
</gene>
<accession>A0AA36CUH4</accession>
<feature type="non-terminal residue" evidence="2">
    <location>
        <position position="211"/>
    </location>
</feature>
<comment type="caution">
    <text evidence="2">The sequence shown here is derived from an EMBL/GenBank/DDBJ whole genome shotgun (WGS) entry which is preliminary data.</text>
</comment>
<dbReference type="Proteomes" id="UP001177023">
    <property type="component" value="Unassembled WGS sequence"/>
</dbReference>
<keyword evidence="3" id="KW-1185">Reference proteome</keyword>
<evidence type="ECO:0000313" key="3">
    <source>
        <dbReference type="Proteomes" id="UP001177023"/>
    </source>
</evidence>
<evidence type="ECO:0000256" key="1">
    <source>
        <dbReference type="SAM" id="MobiDB-lite"/>
    </source>
</evidence>
<name>A0AA36CUH4_9BILA</name>
<dbReference type="EMBL" id="CATQJA010002639">
    <property type="protein sequence ID" value="CAJ0575516.1"/>
    <property type="molecule type" value="Genomic_DNA"/>
</dbReference>
<sequence>MREEVLKKVLAPVPLLSSCEKENMLFAQVKQLVTKDYEALEEQLDTAIELMTLGGVTEQAKLAHLNAQLHEYEKLDGLRKKLDATTATRKDSYRALCNGQYPFEFQRATVRTPEEDADIKRTPQSKLSLCASLEGSVCQNNRSTSFSGFSQPRPVMLSLDDTCDGFSQTRAPLEMMAESPAMEPPRSVQRRNGVPVPPTLSEFGRRALEQD</sequence>
<evidence type="ECO:0000313" key="2">
    <source>
        <dbReference type="EMBL" id="CAJ0575516.1"/>
    </source>
</evidence>
<feature type="region of interest" description="Disordered" evidence="1">
    <location>
        <begin position="176"/>
        <end position="211"/>
    </location>
</feature>